<keyword evidence="7" id="KW-1185">Reference proteome</keyword>
<dbReference type="PROSITE" id="PS50888">
    <property type="entry name" value="BHLH"/>
    <property type="match status" value="1"/>
</dbReference>
<name>A0A8I7BAF8_HORVV</name>
<dbReference type="InterPro" id="IPR011598">
    <property type="entry name" value="bHLH_dom"/>
</dbReference>
<dbReference type="Gramene" id="HORVU.MOREX.r3.3HG0292810.1">
    <property type="protein sequence ID" value="HORVU.MOREX.r3.3HG0292810.1"/>
    <property type="gene ID" value="HORVU.MOREX.r3.3HG0292810"/>
</dbReference>
<dbReference type="InterPro" id="IPR044658">
    <property type="entry name" value="bHLH92/bHLH041-like"/>
</dbReference>
<dbReference type="InterPro" id="IPR036638">
    <property type="entry name" value="HLH_DNA-bd_sf"/>
</dbReference>
<dbReference type="PANTHER" id="PTHR46665">
    <property type="entry name" value="TRANSCRIPTION FACTOR BHLH041-RELATED-RELATED"/>
    <property type="match status" value="1"/>
</dbReference>
<reference evidence="6" key="3">
    <citation type="submission" date="2022-01" db="UniProtKB">
        <authorList>
            <consortium name="EnsemblPlants"/>
        </authorList>
    </citation>
    <scope>IDENTIFICATION</scope>
    <source>
        <strain evidence="6">subsp. vulgare</strain>
    </source>
</reference>
<dbReference type="GO" id="GO:0046983">
    <property type="term" value="F:protein dimerization activity"/>
    <property type="evidence" value="ECO:0007669"/>
    <property type="project" value="InterPro"/>
</dbReference>
<comment type="similarity">
    <text evidence="1">Belongs to the bHLH protein family.</text>
</comment>
<keyword evidence="3" id="KW-0804">Transcription</keyword>
<dbReference type="GO" id="GO:0005634">
    <property type="term" value="C:nucleus"/>
    <property type="evidence" value="ECO:0000318"/>
    <property type="project" value="GO_Central"/>
</dbReference>
<dbReference type="Proteomes" id="UP000011116">
    <property type="component" value="Chromosome 3H"/>
</dbReference>
<feature type="domain" description="BHLH" evidence="5">
    <location>
        <begin position="107"/>
        <end position="158"/>
    </location>
</feature>
<dbReference type="PANTHER" id="PTHR46665:SF7">
    <property type="entry name" value="OS01G0773800 PROTEIN"/>
    <property type="match status" value="1"/>
</dbReference>
<dbReference type="AlphaFoldDB" id="A0A8I7BAF8"/>
<dbReference type="SMR" id="A0A8I7BAF8"/>
<feature type="compositionally biased region" description="Polar residues" evidence="4">
    <location>
        <begin position="42"/>
        <end position="52"/>
    </location>
</feature>
<dbReference type="SMART" id="SM00353">
    <property type="entry name" value="HLH"/>
    <property type="match status" value="1"/>
</dbReference>
<evidence type="ECO:0000259" key="5">
    <source>
        <dbReference type="PROSITE" id="PS50888"/>
    </source>
</evidence>
<dbReference type="EnsemblPlants" id="HORVU.MOREX.r3.3HG0292810.1">
    <property type="protein sequence ID" value="HORVU.MOREX.r3.3HG0292810.1"/>
    <property type="gene ID" value="HORVU.MOREX.r3.3HG0292810"/>
</dbReference>
<evidence type="ECO:0000256" key="2">
    <source>
        <dbReference type="ARBA" id="ARBA00023015"/>
    </source>
</evidence>
<dbReference type="Pfam" id="PF00010">
    <property type="entry name" value="HLH"/>
    <property type="match status" value="1"/>
</dbReference>
<dbReference type="Gene3D" id="4.10.280.10">
    <property type="entry name" value="Helix-loop-helix DNA-binding domain"/>
    <property type="match status" value="1"/>
</dbReference>
<evidence type="ECO:0000313" key="7">
    <source>
        <dbReference type="Proteomes" id="UP000011116"/>
    </source>
</evidence>
<dbReference type="Gramene" id="HORVU.MOREX.r2.3HG0243510.1">
    <property type="protein sequence ID" value="HORVU.MOREX.r2.3HG0243510.1"/>
    <property type="gene ID" value="HORVU.MOREX.r2.3HG0243510"/>
</dbReference>
<dbReference type="SUPFAM" id="SSF47459">
    <property type="entry name" value="HLH, helix-loop-helix DNA-binding domain"/>
    <property type="match status" value="1"/>
</dbReference>
<sequence length="288" mass="31232">MDEWFFSVDRDDDDDDLMSLMGLLSPPPAAAHQGSAFAPYQRRSTAPSSQVSPGWPQRALGGANVHRSMHEHLRRINGVASSSDGTSAGARAAAPANGPIEPQVPRGSAFRHITRERLRRERLSQGYADIRALLPPGRASNGAKNFVLAAAVDYIRELEGRKRRLGARNEELVRWSESDGASGGGMAVKVRGEGGCPSTVGALEAVLRRLKAMEELRVTAIRSWCSDGAMCMDVHVGVESTVSSFEVDVRITDALMELEEIRCGCLQGPARREWKFTCEVISGGELMS</sequence>
<feature type="region of interest" description="Disordered" evidence="4">
    <location>
        <begin position="30"/>
        <end position="61"/>
    </location>
</feature>
<dbReference type="GO" id="GO:0000976">
    <property type="term" value="F:transcription cis-regulatory region binding"/>
    <property type="evidence" value="ECO:0000318"/>
    <property type="project" value="GO_Central"/>
</dbReference>
<evidence type="ECO:0000256" key="3">
    <source>
        <dbReference type="ARBA" id="ARBA00023163"/>
    </source>
</evidence>
<protein>
    <recommendedName>
        <fullName evidence="5">BHLH domain-containing protein</fullName>
    </recommendedName>
</protein>
<evidence type="ECO:0000313" key="6">
    <source>
        <dbReference type="EnsemblPlants" id="HORVU.MOREX.r3.3HG0292810.1"/>
    </source>
</evidence>
<organism evidence="6 7">
    <name type="scientific">Hordeum vulgare subsp. vulgare</name>
    <name type="common">Domesticated barley</name>
    <dbReference type="NCBI Taxonomy" id="112509"/>
    <lineage>
        <taxon>Eukaryota</taxon>
        <taxon>Viridiplantae</taxon>
        <taxon>Streptophyta</taxon>
        <taxon>Embryophyta</taxon>
        <taxon>Tracheophyta</taxon>
        <taxon>Spermatophyta</taxon>
        <taxon>Magnoliopsida</taxon>
        <taxon>Liliopsida</taxon>
        <taxon>Poales</taxon>
        <taxon>Poaceae</taxon>
        <taxon>BOP clade</taxon>
        <taxon>Pooideae</taxon>
        <taxon>Triticodae</taxon>
        <taxon>Triticeae</taxon>
        <taxon>Hordeinae</taxon>
        <taxon>Hordeum</taxon>
    </lineage>
</organism>
<proteinExistence type="inferred from homology"/>
<feature type="compositionally biased region" description="Low complexity" evidence="4">
    <location>
        <begin position="79"/>
        <end position="98"/>
    </location>
</feature>
<reference evidence="7" key="1">
    <citation type="journal article" date="2012" name="Nature">
        <title>A physical, genetic and functional sequence assembly of the barley genome.</title>
        <authorList>
            <consortium name="The International Barley Genome Sequencing Consortium"/>
            <person name="Mayer K.F."/>
            <person name="Waugh R."/>
            <person name="Brown J.W."/>
            <person name="Schulman A."/>
            <person name="Langridge P."/>
            <person name="Platzer M."/>
            <person name="Fincher G.B."/>
            <person name="Muehlbauer G.J."/>
            <person name="Sato K."/>
            <person name="Close T.J."/>
            <person name="Wise R.P."/>
            <person name="Stein N."/>
        </authorList>
    </citation>
    <scope>NUCLEOTIDE SEQUENCE [LARGE SCALE GENOMIC DNA]</scope>
    <source>
        <strain evidence="7">cv. Morex</strain>
    </source>
</reference>
<reference evidence="6" key="2">
    <citation type="submission" date="2020-10" db="EMBL/GenBank/DDBJ databases">
        <authorList>
            <person name="Scholz U."/>
            <person name="Mascher M."/>
            <person name="Fiebig A."/>
        </authorList>
    </citation>
    <scope>NUCLEOTIDE SEQUENCE [LARGE SCALE GENOMIC DNA]</scope>
    <source>
        <strain evidence="6">cv. Morex</strain>
    </source>
</reference>
<keyword evidence="2" id="KW-0805">Transcription regulation</keyword>
<evidence type="ECO:0000256" key="1">
    <source>
        <dbReference type="ARBA" id="ARBA00005510"/>
    </source>
</evidence>
<accession>A0A8I7BAF8</accession>
<evidence type="ECO:0000256" key="4">
    <source>
        <dbReference type="SAM" id="MobiDB-lite"/>
    </source>
</evidence>
<feature type="region of interest" description="Disordered" evidence="4">
    <location>
        <begin position="79"/>
        <end position="112"/>
    </location>
</feature>